<dbReference type="Proteomes" id="UP001430953">
    <property type="component" value="Unassembled WGS sequence"/>
</dbReference>
<sequence length="205" mass="24062">MTRRGSLARRYVHYGIVCLTSPEWKFNFHRLNIYLETWSALDDKFFTRVILNYRDDFGVSRDRDVKVDVRKDRREFSRAKSRRDETGPLSQAARRSRGFVDRKGGRKKKKKKKKRIRLRYNYPALNNNGASTGERTSLTCQLLLEITNFEFRPSPSSLDKSSLTALPDVVNPLIISAVKFYLIELCFKYFNRGIKARANRNKINN</sequence>
<dbReference type="AlphaFoldDB" id="A0AAW2F0N6"/>
<evidence type="ECO:0000313" key="2">
    <source>
        <dbReference type="EMBL" id="KAL0109551.1"/>
    </source>
</evidence>
<evidence type="ECO:0000313" key="3">
    <source>
        <dbReference type="Proteomes" id="UP001430953"/>
    </source>
</evidence>
<feature type="compositionally biased region" description="Basic residues" evidence="1">
    <location>
        <begin position="104"/>
        <end position="114"/>
    </location>
</feature>
<proteinExistence type="predicted"/>
<gene>
    <name evidence="2" type="ORF">PUN28_014545</name>
</gene>
<keyword evidence="3" id="KW-1185">Reference proteome</keyword>
<organism evidence="2 3">
    <name type="scientific">Cardiocondyla obscurior</name>
    <dbReference type="NCBI Taxonomy" id="286306"/>
    <lineage>
        <taxon>Eukaryota</taxon>
        <taxon>Metazoa</taxon>
        <taxon>Ecdysozoa</taxon>
        <taxon>Arthropoda</taxon>
        <taxon>Hexapoda</taxon>
        <taxon>Insecta</taxon>
        <taxon>Pterygota</taxon>
        <taxon>Neoptera</taxon>
        <taxon>Endopterygota</taxon>
        <taxon>Hymenoptera</taxon>
        <taxon>Apocrita</taxon>
        <taxon>Aculeata</taxon>
        <taxon>Formicoidea</taxon>
        <taxon>Formicidae</taxon>
        <taxon>Myrmicinae</taxon>
        <taxon>Cardiocondyla</taxon>
    </lineage>
</organism>
<protein>
    <submittedName>
        <fullName evidence="2">Uncharacterized protein</fullName>
    </submittedName>
</protein>
<name>A0AAW2F0N6_9HYME</name>
<evidence type="ECO:0000256" key="1">
    <source>
        <dbReference type="SAM" id="MobiDB-lite"/>
    </source>
</evidence>
<accession>A0AAW2F0N6</accession>
<reference evidence="2 3" key="1">
    <citation type="submission" date="2023-03" db="EMBL/GenBank/DDBJ databases">
        <title>High recombination rates correlate with genetic variation in Cardiocondyla obscurior ants.</title>
        <authorList>
            <person name="Errbii M."/>
        </authorList>
    </citation>
    <scope>NUCLEOTIDE SEQUENCE [LARGE SCALE GENOMIC DNA]</scope>
    <source>
        <strain evidence="2">Alpha-2009</strain>
        <tissue evidence="2">Whole body</tissue>
    </source>
</reference>
<comment type="caution">
    <text evidence="2">The sequence shown here is derived from an EMBL/GenBank/DDBJ whole genome shotgun (WGS) entry which is preliminary data.</text>
</comment>
<dbReference type="EMBL" id="JADYXP020000015">
    <property type="protein sequence ID" value="KAL0109551.1"/>
    <property type="molecule type" value="Genomic_DNA"/>
</dbReference>
<feature type="region of interest" description="Disordered" evidence="1">
    <location>
        <begin position="76"/>
        <end position="114"/>
    </location>
</feature>
<feature type="compositionally biased region" description="Basic and acidic residues" evidence="1">
    <location>
        <begin position="76"/>
        <end position="86"/>
    </location>
</feature>